<feature type="binding site" evidence="6">
    <location>
        <position position="194"/>
    </location>
    <ligand>
        <name>chlorophyll a</name>
        <dbReference type="ChEBI" id="CHEBI:58416"/>
        <label>1</label>
    </ligand>
</feature>
<dbReference type="PANTHER" id="PTHR21649">
    <property type="entry name" value="CHLOROPHYLL A/B BINDING PROTEIN"/>
    <property type="match status" value="1"/>
</dbReference>
<dbReference type="Pfam" id="PF00504">
    <property type="entry name" value="Chloroa_b-bind"/>
    <property type="match status" value="1"/>
</dbReference>
<feature type="binding site" evidence="6">
    <location>
        <position position="75"/>
    </location>
    <ligand>
        <name>chlorophyll a</name>
        <dbReference type="ChEBI" id="CHEBI:58416"/>
        <label>1</label>
    </ligand>
</feature>
<dbReference type="EMBL" id="BLLF01001042">
    <property type="protein sequence ID" value="GFH16728.1"/>
    <property type="molecule type" value="Genomic_DNA"/>
</dbReference>
<dbReference type="SUPFAM" id="SSF103511">
    <property type="entry name" value="Chlorophyll a-b binding protein"/>
    <property type="match status" value="1"/>
</dbReference>
<keyword evidence="3 7" id="KW-0602">Photosynthesis</keyword>
<dbReference type="InterPro" id="IPR001344">
    <property type="entry name" value="Chloro_AB-bd_pln"/>
</dbReference>
<keyword evidence="7" id="KW-0472">Membrane</keyword>
<dbReference type="GO" id="GO:0016168">
    <property type="term" value="F:chlorophyll binding"/>
    <property type="evidence" value="ECO:0007669"/>
    <property type="project" value="UniProtKB-KW"/>
</dbReference>
<comment type="subcellular location">
    <subcellularLocation>
        <location evidence="7">Plastid</location>
        <location evidence="7">Chloroplast thylakoid membrane</location>
    </subcellularLocation>
</comment>
<name>A0A699ZCJ5_HAELA</name>
<gene>
    <name evidence="8" type="ORF">HaLaN_13210</name>
</gene>
<feature type="binding site" evidence="6">
    <location>
        <position position="197"/>
    </location>
    <ligand>
        <name>chlorophyll a</name>
        <dbReference type="ChEBI" id="CHEBI:58416"/>
        <label>1</label>
    </ligand>
</feature>
<keyword evidence="9" id="KW-1185">Reference proteome</keyword>
<keyword evidence="4 7" id="KW-0934">Plastid</keyword>
<feature type="binding site" evidence="6">
    <location>
        <position position="226"/>
    </location>
    <ligand>
        <name>chlorophyll a</name>
        <dbReference type="ChEBI" id="CHEBI:58416"/>
        <label>1</label>
    </ligand>
</feature>
<feature type="binding site" evidence="6">
    <location>
        <position position="211"/>
    </location>
    <ligand>
        <name>chlorophyll a</name>
        <dbReference type="ChEBI" id="CHEBI:58416"/>
        <label>1</label>
    </ligand>
</feature>
<keyword evidence="7" id="KW-0793">Thylakoid</keyword>
<evidence type="ECO:0000313" key="9">
    <source>
        <dbReference type="Proteomes" id="UP000485058"/>
    </source>
</evidence>
<reference evidence="8 9" key="1">
    <citation type="submission" date="2020-02" db="EMBL/GenBank/DDBJ databases">
        <title>Draft genome sequence of Haematococcus lacustris strain NIES-144.</title>
        <authorList>
            <person name="Morimoto D."/>
            <person name="Nakagawa S."/>
            <person name="Yoshida T."/>
            <person name="Sawayama S."/>
        </authorList>
    </citation>
    <scope>NUCLEOTIDE SEQUENCE [LARGE SCALE GENOMIC DNA]</scope>
    <source>
        <strain evidence="8 9">NIES-144</strain>
    </source>
</reference>
<evidence type="ECO:0000256" key="6">
    <source>
        <dbReference type="PIRSR" id="PIRSR601344-1"/>
    </source>
</evidence>
<sequence length="249" mass="27198">MAASMLRSSVGKAGVCRTAPKARSVRVAAAVDRPVWFPGNAPPPYLNGELAGDYGFDPLRLSSDDQTRKWFVHAELMNARWAMLGVAGILFTSIGRRAGAGFPDWYDAGKVYLDNGSSPIPLATLTIIELILFGFVETKRLYDFRNPGSQGDGSFLGITDGFKGKENGYPGGLFDPLGFSRGDAEQYKQYKIKEIKNGRLAMIAFVGFIAQHHATGKSPIDNLFDHLADPYHNTFATNGVSVPHFTEFQ</sequence>
<proteinExistence type="inferred from homology"/>
<dbReference type="Proteomes" id="UP000485058">
    <property type="component" value="Unassembled WGS sequence"/>
</dbReference>
<evidence type="ECO:0000256" key="5">
    <source>
        <dbReference type="ARBA" id="ARBA00022991"/>
    </source>
</evidence>
<keyword evidence="2 7" id="KW-0150">Chloroplast</keyword>
<feature type="binding site" description="axial binding residue" evidence="6">
    <location>
        <position position="80"/>
    </location>
    <ligand>
        <name>chlorophyll b</name>
        <dbReference type="ChEBI" id="CHEBI:61721"/>
        <label>1</label>
    </ligand>
    <ligandPart>
        <name>Mg</name>
        <dbReference type="ChEBI" id="CHEBI:25107"/>
    </ligandPart>
</feature>
<comment type="function">
    <text evidence="7">The light-harvesting complex (LHC) functions as a light receptor, it captures and delivers excitation energy to photosystems with which it is closely associated.</text>
</comment>
<feature type="transmembrane region" description="Helical" evidence="7">
    <location>
        <begin position="118"/>
        <end position="136"/>
    </location>
</feature>
<dbReference type="Gene3D" id="1.10.3460.10">
    <property type="entry name" value="Chlorophyll a/b binding protein domain"/>
    <property type="match status" value="1"/>
</dbReference>
<organism evidence="8 9">
    <name type="scientific">Haematococcus lacustris</name>
    <name type="common">Green alga</name>
    <name type="synonym">Haematococcus pluvialis</name>
    <dbReference type="NCBI Taxonomy" id="44745"/>
    <lineage>
        <taxon>Eukaryota</taxon>
        <taxon>Viridiplantae</taxon>
        <taxon>Chlorophyta</taxon>
        <taxon>core chlorophytes</taxon>
        <taxon>Chlorophyceae</taxon>
        <taxon>CS clade</taxon>
        <taxon>Chlamydomonadales</taxon>
        <taxon>Haematococcaceae</taxon>
        <taxon>Haematococcus</taxon>
    </lineage>
</organism>
<dbReference type="GO" id="GO:0009765">
    <property type="term" value="P:photosynthesis, light harvesting"/>
    <property type="evidence" value="ECO:0007669"/>
    <property type="project" value="InterPro"/>
</dbReference>
<evidence type="ECO:0000256" key="7">
    <source>
        <dbReference type="RuleBase" id="RU363080"/>
    </source>
</evidence>
<dbReference type="InterPro" id="IPR022796">
    <property type="entry name" value="Chloroa_b-bind"/>
</dbReference>
<keyword evidence="7" id="KW-0604">Photosystem II</keyword>
<keyword evidence="7" id="KW-0812">Transmembrane</keyword>
<feature type="transmembrane region" description="Helical" evidence="7">
    <location>
        <begin position="78"/>
        <end position="98"/>
    </location>
</feature>
<evidence type="ECO:0000256" key="1">
    <source>
        <dbReference type="ARBA" id="ARBA00022494"/>
    </source>
</evidence>
<keyword evidence="7" id="KW-0603">Photosystem I</keyword>
<evidence type="ECO:0000256" key="4">
    <source>
        <dbReference type="ARBA" id="ARBA00022640"/>
    </source>
</evidence>
<dbReference type="AlphaFoldDB" id="A0A699ZCJ5"/>
<feature type="binding site" evidence="6">
    <location>
        <position position="193"/>
    </location>
    <ligand>
        <name>chlorophyll a</name>
        <dbReference type="ChEBI" id="CHEBI:58416"/>
        <label>1</label>
    </ligand>
</feature>
<protein>
    <recommendedName>
        <fullName evidence="7">Chlorophyll a-b binding protein, chloroplastic</fullName>
    </recommendedName>
</protein>
<evidence type="ECO:0000313" key="8">
    <source>
        <dbReference type="EMBL" id="GFH16728.1"/>
    </source>
</evidence>
<feature type="binding site" evidence="6">
    <location>
        <position position="199"/>
    </location>
    <ligand>
        <name>chlorophyll a</name>
        <dbReference type="ChEBI" id="CHEBI:58416"/>
        <label>1</label>
    </ligand>
</feature>
<keyword evidence="7" id="KW-1133">Transmembrane helix</keyword>
<dbReference type="GO" id="GO:0009535">
    <property type="term" value="C:chloroplast thylakoid membrane"/>
    <property type="evidence" value="ECO:0007669"/>
    <property type="project" value="UniProtKB-SubCell"/>
</dbReference>
<evidence type="ECO:0000256" key="2">
    <source>
        <dbReference type="ARBA" id="ARBA00022528"/>
    </source>
</evidence>
<feature type="binding site" evidence="6">
    <location>
        <position position="62"/>
    </location>
    <ligand>
        <name>chlorophyll a</name>
        <dbReference type="ChEBI" id="CHEBI:58416"/>
        <label>1</label>
    </ligand>
</feature>
<comment type="similarity">
    <text evidence="7">Belongs to the light-harvesting chlorophyll a/b-binding (LHC) protein family.</text>
</comment>
<keyword evidence="5 7" id="KW-0157">Chromophore</keyword>
<dbReference type="GO" id="GO:0009522">
    <property type="term" value="C:photosystem I"/>
    <property type="evidence" value="ECO:0007669"/>
    <property type="project" value="UniProtKB-KW"/>
</dbReference>
<comment type="caution">
    <text evidence="8">The sequence shown here is derived from an EMBL/GenBank/DDBJ whole genome shotgun (WGS) entry which is preliminary data.</text>
</comment>
<accession>A0A699ZCJ5</accession>
<keyword evidence="1 6" id="KW-0148">Chlorophyll</keyword>
<dbReference type="GO" id="GO:0009523">
    <property type="term" value="C:photosystem II"/>
    <property type="evidence" value="ECO:0007669"/>
    <property type="project" value="UniProtKB-KW"/>
</dbReference>
<evidence type="ECO:0000256" key="3">
    <source>
        <dbReference type="ARBA" id="ARBA00022531"/>
    </source>
</evidence>